<gene>
    <name evidence="1" type="ORF">FMEXI_9316</name>
</gene>
<dbReference type="Proteomes" id="UP000522262">
    <property type="component" value="Unassembled WGS sequence"/>
</dbReference>
<proteinExistence type="predicted"/>
<sequence>MSHPKVTRRKRRTETLKKKIEEFSNIFNVNIAVIIHDRSTTQRQTFKFTHDPDWVVSQSTYSSPEHAMILSEGQVFKDNVERLKKRFERLNLECPP</sequence>
<accession>A0A8H5MRF2</accession>
<evidence type="ECO:0008006" key="3">
    <source>
        <dbReference type="Google" id="ProtNLM"/>
    </source>
</evidence>
<organism evidence="1 2">
    <name type="scientific">Fusarium mexicanum</name>
    <dbReference type="NCBI Taxonomy" id="751941"/>
    <lineage>
        <taxon>Eukaryota</taxon>
        <taxon>Fungi</taxon>
        <taxon>Dikarya</taxon>
        <taxon>Ascomycota</taxon>
        <taxon>Pezizomycotina</taxon>
        <taxon>Sordariomycetes</taxon>
        <taxon>Hypocreomycetidae</taxon>
        <taxon>Hypocreales</taxon>
        <taxon>Nectriaceae</taxon>
        <taxon>Fusarium</taxon>
        <taxon>Fusarium fujikuroi species complex</taxon>
    </lineage>
</organism>
<reference evidence="1 2" key="1">
    <citation type="submission" date="2020-05" db="EMBL/GenBank/DDBJ databases">
        <title>Identification and distribution of gene clusters putatively required for synthesis of sphingolipid metabolism inhibitors in phylogenetically diverse species of the filamentous fungus Fusarium.</title>
        <authorList>
            <person name="Kim H.-S."/>
            <person name="Busman M."/>
            <person name="Brown D.W."/>
            <person name="Divon H."/>
            <person name="Uhlig S."/>
            <person name="Proctor R.H."/>
        </authorList>
    </citation>
    <scope>NUCLEOTIDE SEQUENCE [LARGE SCALE GENOMIC DNA]</scope>
    <source>
        <strain evidence="1 2">NRRL 53147</strain>
    </source>
</reference>
<protein>
    <recommendedName>
        <fullName evidence="3">MADS-box domain-containing protein</fullName>
    </recommendedName>
</protein>
<evidence type="ECO:0000313" key="2">
    <source>
        <dbReference type="Proteomes" id="UP000522262"/>
    </source>
</evidence>
<evidence type="ECO:0000313" key="1">
    <source>
        <dbReference type="EMBL" id="KAF5538599.1"/>
    </source>
</evidence>
<comment type="caution">
    <text evidence="1">The sequence shown here is derived from an EMBL/GenBank/DDBJ whole genome shotgun (WGS) entry which is preliminary data.</text>
</comment>
<dbReference type="EMBL" id="JAAOAM010000214">
    <property type="protein sequence ID" value="KAF5538599.1"/>
    <property type="molecule type" value="Genomic_DNA"/>
</dbReference>
<keyword evidence="2" id="KW-1185">Reference proteome</keyword>
<dbReference type="AlphaFoldDB" id="A0A8H5MRF2"/>
<name>A0A8H5MRF2_9HYPO</name>